<comment type="caution">
    <text evidence="2">The sequence shown here is derived from an EMBL/GenBank/DDBJ whole genome shotgun (WGS) entry which is preliminary data.</text>
</comment>
<feature type="region of interest" description="Disordered" evidence="1">
    <location>
        <begin position="1"/>
        <end position="63"/>
    </location>
</feature>
<dbReference type="Proteomes" id="UP000886998">
    <property type="component" value="Unassembled WGS sequence"/>
</dbReference>
<sequence>MSWVGGGDQKKNRDEDQIKGRAQKDKTAGGKTKDYPEDGSVQKKKPIRKGGGVEEKRNSQKGGVIVTARAAAMQSRETTLEPIATKCSAVTPYPTCSTYGAHAIT</sequence>
<keyword evidence="3" id="KW-1185">Reference proteome</keyword>
<evidence type="ECO:0000256" key="1">
    <source>
        <dbReference type="SAM" id="MobiDB-lite"/>
    </source>
</evidence>
<evidence type="ECO:0000313" key="2">
    <source>
        <dbReference type="EMBL" id="GFY79598.1"/>
    </source>
</evidence>
<dbReference type="EMBL" id="BMAV01023678">
    <property type="protein sequence ID" value="GFY79598.1"/>
    <property type="molecule type" value="Genomic_DNA"/>
</dbReference>
<name>A0A8X6YWB9_9ARAC</name>
<dbReference type="AlphaFoldDB" id="A0A8X6YWB9"/>
<proteinExistence type="predicted"/>
<accession>A0A8X6YWB9</accession>
<organism evidence="2 3">
    <name type="scientific">Trichonephila inaurata madagascariensis</name>
    <dbReference type="NCBI Taxonomy" id="2747483"/>
    <lineage>
        <taxon>Eukaryota</taxon>
        <taxon>Metazoa</taxon>
        <taxon>Ecdysozoa</taxon>
        <taxon>Arthropoda</taxon>
        <taxon>Chelicerata</taxon>
        <taxon>Arachnida</taxon>
        <taxon>Araneae</taxon>
        <taxon>Araneomorphae</taxon>
        <taxon>Entelegynae</taxon>
        <taxon>Araneoidea</taxon>
        <taxon>Nephilidae</taxon>
        <taxon>Trichonephila</taxon>
        <taxon>Trichonephila inaurata</taxon>
    </lineage>
</organism>
<protein>
    <submittedName>
        <fullName evidence="2">Uncharacterized protein</fullName>
    </submittedName>
</protein>
<evidence type="ECO:0000313" key="3">
    <source>
        <dbReference type="Proteomes" id="UP000886998"/>
    </source>
</evidence>
<reference evidence="2" key="1">
    <citation type="submission" date="2020-08" db="EMBL/GenBank/DDBJ databases">
        <title>Multicomponent nature underlies the extraordinary mechanical properties of spider dragline silk.</title>
        <authorList>
            <person name="Kono N."/>
            <person name="Nakamura H."/>
            <person name="Mori M."/>
            <person name="Yoshida Y."/>
            <person name="Ohtoshi R."/>
            <person name="Malay A.D."/>
            <person name="Moran D.A.P."/>
            <person name="Tomita M."/>
            <person name="Numata K."/>
            <person name="Arakawa K."/>
        </authorList>
    </citation>
    <scope>NUCLEOTIDE SEQUENCE</scope>
</reference>
<gene>
    <name evidence="2" type="ORF">TNIN_198511</name>
</gene>
<feature type="compositionally biased region" description="Basic and acidic residues" evidence="1">
    <location>
        <begin position="8"/>
        <end position="36"/>
    </location>
</feature>